<sequence>MKQLVFVLICSISFSAFSKEWKTLQHYKEVTNKNTLATQDWLRADRKQNTIVWQKANIFNLQNNIPQEYQSIQQRRDFYAWYYQELDKKGHEVVWPKMAHFISSKLQLIKAFPYNIFTKKSIKNYAYLGSETVFNHAFVEMEKLFFSKITLKGKEALQWDKSILFKEQYKWIETIYNSIDANSLKTISKMAKGKGFYGVMLTKEIRFQGTISSARDRFEYAIHTLRAYCKKRYR</sequence>
<proteinExistence type="predicted"/>
<accession>A0ABW5K0X1</accession>
<evidence type="ECO:0000256" key="1">
    <source>
        <dbReference type="SAM" id="SignalP"/>
    </source>
</evidence>
<gene>
    <name evidence="2" type="ORF">ACFSSB_06110</name>
</gene>
<feature type="chain" id="PRO_5045222454" evidence="1">
    <location>
        <begin position="19"/>
        <end position="234"/>
    </location>
</feature>
<protein>
    <submittedName>
        <fullName evidence="2">Insecticidal toxin complex protein</fullName>
    </submittedName>
</protein>
<evidence type="ECO:0000313" key="2">
    <source>
        <dbReference type="EMBL" id="MFD2541890.1"/>
    </source>
</evidence>
<organism evidence="2 3">
    <name type="scientific">Lacinutrix gracilariae</name>
    <dbReference type="NCBI Taxonomy" id="1747198"/>
    <lineage>
        <taxon>Bacteria</taxon>
        <taxon>Pseudomonadati</taxon>
        <taxon>Bacteroidota</taxon>
        <taxon>Flavobacteriia</taxon>
        <taxon>Flavobacteriales</taxon>
        <taxon>Flavobacteriaceae</taxon>
        <taxon>Lacinutrix</taxon>
    </lineage>
</organism>
<dbReference type="RefSeq" id="WP_379902084.1">
    <property type="nucleotide sequence ID" value="NZ_JBHULM010000007.1"/>
</dbReference>
<comment type="caution">
    <text evidence="2">The sequence shown here is derived from an EMBL/GenBank/DDBJ whole genome shotgun (WGS) entry which is preliminary data.</text>
</comment>
<evidence type="ECO:0000313" key="3">
    <source>
        <dbReference type="Proteomes" id="UP001597467"/>
    </source>
</evidence>
<keyword evidence="3" id="KW-1185">Reference proteome</keyword>
<dbReference type="EMBL" id="JBHULM010000007">
    <property type="protein sequence ID" value="MFD2541890.1"/>
    <property type="molecule type" value="Genomic_DNA"/>
</dbReference>
<reference evidence="3" key="1">
    <citation type="journal article" date="2019" name="Int. J. Syst. Evol. Microbiol.">
        <title>The Global Catalogue of Microorganisms (GCM) 10K type strain sequencing project: providing services to taxonomists for standard genome sequencing and annotation.</title>
        <authorList>
            <consortium name="The Broad Institute Genomics Platform"/>
            <consortium name="The Broad Institute Genome Sequencing Center for Infectious Disease"/>
            <person name="Wu L."/>
            <person name="Ma J."/>
        </authorList>
    </citation>
    <scope>NUCLEOTIDE SEQUENCE [LARGE SCALE GENOMIC DNA]</scope>
    <source>
        <strain evidence="3">KCTC 42808</strain>
    </source>
</reference>
<dbReference type="Proteomes" id="UP001597467">
    <property type="component" value="Unassembled WGS sequence"/>
</dbReference>
<feature type="signal peptide" evidence="1">
    <location>
        <begin position="1"/>
        <end position="18"/>
    </location>
</feature>
<name>A0ABW5K0X1_9FLAO</name>
<keyword evidence="1" id="KW-0732">Signal</keyword>